<dbReference type="InterPro" id="IPR002759">
    <property type="entry name" value="Pop5/Rpp14/Rnp2-like"/>
</dbReference>
<dbReference type="InterPro" id="IPR038085">
    <property type="entry name" value="Rnp2-like_sf"/>
</dbReference>
<dbReference type="Gene3D" id="3.30.70.3250">
    <property type="entry name" value="Ribonuclease P, Pop5 subunit"/>
    <property type="match status" value="1"/>
</dbReference>
<evidence type="ECO:0000256" key="1">
    <source>
        <dbReference type="ARBA" id="ARBA00010800"/>
    </source>
</evidence>
<evidence type="ECO:0000313" key="4">
    <source>
        <dbReference type="Proteomes" id="UP001165090"/>
    </source>
</evidence>
<comment type="caution">
    <text evidence="3">The sequence shown here is derived from an EMBL/GenBank/DDBJ whole genome shotgun (WGS) entry which is preliminary data.</text>
</comment>
<evidence type="ECO:0000256" key="2">
    <source>
        <dbReference type="ARBA" id="ARBA00022694"/>
    </source>
</evidence>
<protein>
    <submittedName>
        <fullName evidence="3">Uncharacterized protein</fullName>
    </submittedName>
</protein>
<dbReference type="PANTHER" id="PTHR15441">
    <property type="entry name" value="RIBONUCLEASE P PROTEIN SUBUNIT P14"/>
    <property type="match status" value="1"/>
</dbReference>
<dbReference type="EMBL" id="BSDZ01000089">
    <property type="protein sequence ID" value="GLI70034.1"/>
    <property type="molecule type" value="Genomic_DNA"/>
</dbReference>
<name>A0ABQ5SJT7_9CHLO</name>
<dbReference type="PANTHER" id="PTHR15441:SF2">
    <property type="entry name" value="RIBONUCLEASE P_MRP PROTEIN SUBUNIT POP5"/>
    <property type="match status" value="1"/>
</dbReference>
<accession>A0ABQ5SJT7</accession>
<comment type="similarity">
    <text evidence="1">Belongs to the eukaryotic/archaeal RNase P protein component 2 family.</text>
</comment>
<organism evidence="3 4">
    <name type="scientific">Volvox africanus</name>
    <dbReference type="NCBI Taxonomy" id="51714"/>
    <lineage>
        <taxon>Eukaryota</taxon>
        <taxon>Viridiplantae</taxon>
        <taxon>Chlorophyta</taxon>
        <taxon>core chlorophytes</taxon>
        <taxon>Chlorophyceae</taxon>
        <taxon>CS clade</taxon>
        <taxon>Chlamydomonadales</taxon>
        <taxon>Volvocaceae</taxon>
        <taxon>Volvox</taxon>
    </lineage>
</organism>
<keyword evidence="2" id="KW-0819">tRNA processing</keyword>
<dbReference type="Proteomes" id="UP001165090">
    <property type="component" value="Unassembled WGS sequence"/>
</dbReference>
<proteinExistence type="inferred from homology"/>
<dbReference type="SUPFAM" id="SSF160350">
    <property type="entry name" value="Rnp2-like"/>
    <property type="match status" value="1"/>
</dbReference>
<reference evidence="3 4" key="1">
    <citation type="journal article" date="2023" name="IScience">
        <title>Expanded male sex-determining region conserved during the evolution of homothallism in the green alga Volvox.</title>
        <authorList>
            <person name="Yamamoto K."/>
            <person name="Matsuzaki R."/>
            <person name="Mahakham W."/>
            <person name="Heman W."/>
            <person name="Sekimoto H."/>
            <person name="Kawachi M."/>
            <person name="Minakuchi Y."/>
            <person name="Toyoda A."/>
            <person name="Nozaki H."/>
        </authorList>
    </citation>
    <scope>NUCLEOTIDE SEQUENCE [LARGE SCALE GENOMIC DNA]</scope>
    <source>
        <strain evidence="3 4">NIES-4468</strain>
    </source>
</reference>
<sequence>MVRFKNRYLLAEVAWNGGTIDASYNEQMLLQALRENLSQNFGDYGLGTNLAGLLVKYFNPYTGLAIVRCGTSEVQRVVTALAFTTKIKQRSACVRVLRVTGALSACKDAAMRLSETRLALNALPQEGPVRAQLTKQQLAVAEQLHNQLLAVEL</sequence>
<evidence type="ECO:0000313" key="3">
    <source>
        <dbReference type="EMBL" id="GLI70034.1"/>
    </source>
</evidence>
<gene>
    <name evidence="3" type="ORF">VaNZ11_014772</name>
</gene>
<dbReference type="Pfam" id="PF01900">
    <property type="entry name" value="RNase_P_Rpp14"/>
    <property type="match status" value="1"/>
</dbReference>
<keyword evidence="4" id="KW-1185">Reference proteome</keyword>